<dbReference type="InterPro" id="IPR011335">
    <property type="entry name" value="Restrct_endonuc-II-like"/>
</dbReference>
<dbReference type="InterPro" id="IPR003509">
    <property type="entry name" value="UPF0102_YraN-like"/>
</dbReference>
<comment type="similarity">
    <text evidence="1 2">Belongs to the UPF0102 family.</text>
</comment>
<dbReference type="InterPro" id="IPR011856">
    <property type="entry name" value="tRNA_endonuc-like_dom_sf"/>
</dbReference>
<dbReference type="RefSeq" id="WP_310172502.1">
    <property type="nucleotide sequence ID" value="NZ_BAABHE010000002.1"/>
</dbReference>
<protein>
    <recommendedName>
        <fullName evidence="2">UPF0102 protein J2S62_001184</fullName>
    </recommendedName>
</protein>
<dbReference type="Gene3D" id="3.40.1350.10">
    <property type="match status" value="1"/>
</dbReference>
<proteinExistence type="inferred from homology"/>
<keyword evidence="3" id="KW-0255">Endonuclease</keyword>
<evidence type="ECO:0000313" key="3">
    <source>
        <dbReference type="EMBL" id="MDR7346927.1"/>
    </source>
</evidence>
<dbReference type="PANTHER" id="PTHR34039">
    <property type="entry name" value="UPF0102 PROTEIN YRAN"/>
    <property type="match status" value="1"/>
</dbReference>
<comment type="caution">
    <text evidence="3">The sequence shown here is derived from an EMBL/GenBank/DDBJ whole genome shotgun (WGS) entry which is preliminary data.</text>
</comment>
<dbReference type="GO" id="GO:0004519">
    <property type="term" value="F:endonuclease activity"/>
    <property type="evidence" value="ECO:0007669"/>
    <property type="project" value="UniProtKB-KW"/>
</dbReference>
<dbReference type="HAMAP" id="MF_00048">
    <property type="entry name" value="UPF0102"/>
    <property type="match status" value="1"/>
</dbReference>
<dbReference type="EMBL" id="JAVDYJ010000001">
    <property type="protein sequence ID" value="MDR7346927.1"/>
    <property type="molecule type" value="Genomic_DNA"/>
</dbReference>
<evidence type="ECO:0000313" key="4">
    <source>
        <dbReference type="Proteomes" id="UP001183794"/>
    </source>
</evidence>
<keyword evidence="3" id="KW-0540">Nuclease</keyword>
<sequence>MTTNSSQQHPTGLGTYGEELACEALATAGYHILERNWLAAAGEVDIIAYHRQQLVAVEVKTRAGTGYGDPLVSVTRHQMRRIQRGLLQFKQTVYPKYAHTPLRIDIVGVVIDQNGEATAELLQDVA</sequence>
<dbReference type="PANTHER" id="PTHR34039:SF1">
    <property type="entry name" value="UPF0102 PROTEIN YRAN"/>
    <property type="match status" value="1"/>
</dbReference>
<evidence type="ECO:0000256" key="1">
    <source>
        <dbReference type="ARBA" id="ARBA00006738"/>
    </source>
</evidence>
<accession>A0ABU2AZZ9</accession>
<evidence type="ECO:0000256" key="2">
    <source>
        <dbReference type="HAMAP-Rule" id="MF_00048"/>
    </source>
</evidence>
<dbReference type="Pfam" id="PF02021">
    <property type="entry name" value="UPF0102"/>
    <property type="match status" value="1"/>
</dbReference>
<reference evidence="3 4" key="1">
    <citation type="submission" date="2023-07" db="EMBL/GenBank/DDBJ databases">
        <title>Sequencing the genomes of 1000 actinobacteria strains.</title>
        <authorList>
            <person name="Klenk H.-P."/>
        </authorList>
    </citation>
    <scope>NUCLEOTIDE SEQUENCE [LARGE SCALE GENOMIC DNA]</scope>
    <source>
        <strain evidence="3 4">DSM 22966</strain>
    </source>
</reference>
<gene>
    <name evidence="3" type="ORF">J2S62_001184</name>
</gene>
<dbReference type="CDD" id="cd20736">
    <property type="entry name" value="PoNe_Nuclease"/>
    <property type="match status" value="1"/>
</dbReference>
<dbReference type="SUPFAM" id="SSF52980">
    <property type="entry name" value="Restriction endonuclease-like"/>
    <property type="match status" value="1"/>
</dbReference>
<keyword evidence="4" id="KW-1185">Reference proteome</keyword>
<dbReference type="Proteomes" id="UP001183794">
    <property type="component" value="Unassembled WGS sequence"/>
</dbReference>
<organism evidence="3 4">
    <name type="scientific">Enteractinococcus fodinae</name>
    <dbReference type="NCBI Taxonomy" id="684663"/>
    <lineage>
        <taxon>Bacteria</taxon>
        <taxon>Bacillati</taxon>
        <taxon>Actinomycetota</taxon>
        <taxon>Actinomycetes</taxon>
        <taxon>Micrococcales</taxon>
        <taxon>Micrococcaceae</taxon>
    </lineage>
</organism>
<name>A0ABU2AZZ9_9MICC</name>
<keyword evidence="3" id="KW-0378">Hydrolase</keyword>